<sequence length="259" mass="27888">MPPPSEESRFLHVHGVVRADHPLPDSAVGVGSPAGPPTLLPEGPLAAVVSRTHEEPRARRRDLTAHHDLLLSLASGGPVLPMRFGTVAPDEGTVRALLSRELGRYPAALDRVEGRVEMNLKVLPREESVPDLVRSDPGLGRLYRETRRRPGYETRLRLGERIADALGRRTAEAARETLRRLESRTVAGVPGPPVAGCSANFSFLVERAGVARFLEETERCAARAAPYAELRVTGPLPCFSFVPEAPAATGTRGRTAGVA</sequence>
<evidence type="ECO:0000313" key="5">
    <source>
        <dbReference type="Proteomes" id="UP000538929"/>
    </source>
</evidence>
<evidence type="ECO:0000313" key="4">
    <source>
        <dbReference type="EMBL" id="MBB0242885.1"/>
    </source>
</evidence>
<dbReference type="GO" id="GO:0031411">
    <property type="term" value="C:gas vesicle"/>
    <property type="evidence" value="ECO:0007669"/>
    <property type="project" value="UniProtKB-SubCell"/>
</dbReference>
<gene>
    <name evidence="4" type="ORF">FNQ90_01875</name>
</gene>
<dbReference type="RefSeq" id="WP_182604639.1">
    <property type="nucleotide sequence ID" value="NZ_VKHT01000025.1"/>
</dbReference>
<keyword evidence="1" id="KW-0304">Gas vesicle</keyword>
<dbReference type="PANTHER" id="PTHR36852">
    <property type="entry name" value="PROTEIN GVPL 2"/>
    <property type="match status" value="1"/>
</dbReference>
<organism evidence="4 5">
    <name type="scientific">Streptomyces alkaliphilus</name>
    <dbReference type="NCBI Taxonomy" id="1472722"/>
    <lineage>
        <taxon>Bacteria</taxon>
        <taxon>Bacillati</taxon>
        <taxon>Actinomycetota</taxon>
        <taxon>Actinomycetes</taxon>
        <taxon>Kitasatosporales</taxon>
        <taxon>Streptomycetaceae</taxon>
        <taxon>Streptomyces</taxon>
    </lineage>
</organism>
<dbReference type="EMBL" id="VKHT01000025">
    <property type="protein sequence ID" value="MBB0242885.1"/>
    <property type="molecule type" value="Genomic_DNA"/>
</dbReference>
<dbReference type="InterPro" id="IPR009430">
    <property type="entry name" value="GvpL/GvpF"/>
</dbReference>
<protein>
    <submittedName>
        <fullName evidence="4">Gas vesicle protein</fullName>
    </submittedName>
</protein>
<evidence type="ECO:0000256" key="3">
    <source>
        <dbReference type="ARBA" id="ARBA00035643"/>
    </source>
</evidence>
<dbReference type="AlphaFoldDB" id="A0A7W3TA55"/>
<dbReference type="Pfam" id="PF06386">
    <property type="entry name" value="GvpL_GvpF"/>
    <property type="match status" value="1"/>
</dbReference>
<accession>A0A7W3TA55</accession>
<name>A0A7W3TA55_9ACTN</name>
<reference evidence="5" key="1">
    <citation type="submission" date="2019-10" db="EMBL/GenBank/DDBJ databases">
        <title>Streptomyces sp. nov., a novel actinobacterium isolated from alkaline environment.</title>
        <authorList>
            <person name="Golinska P."/>
        </authorList>
    </citation>
    <scope>NUCLEOTIDE SEQUENCE [LARGE SCALE GENOMIC DNA]</scope>
    <source>
        <strain evidence="5">DSM 42118</strain>
    </source>
</reference>
<comment type="similarity">
    <text evidence="3">Belongs to the gas vesicle GvpF/GvpL family.</text>
</comment>
<evidence type="ECO:0000256" key="1">
    <source>
        <dbReference type="ARBA" id="ARBA00022987"/>
    </source>
</evidence>
<keyword evidence="5" id="KW-1185">Reference proteome</keyword>
<dbReference type="Proteomes" id="UP000538929">
    <property type="component" value="Unassembled WGS sequence"/>
</dbReference>
<comment type="subcellular location">
    <subcellularLocation>
        <location evidence="2">Gas vesicle</location>
    </subcellularLocation>
</comment>
<proteinExistence type="inferred from homology"/>
<evidence type="ECO:0000256" key="2">
    <source>
        <dbReference type="ARBA" id="ARBA00035108"/>
    </source>
</evidence>
<comment type="caution">
    <text evidence="4">The sequence shown here is derived from an EMBL/GenBank/DDBJ whole genome shotgun (WGS) entry which is preliminary data.</text>
</comment>
<dbReference type="PANTHER" id="PTHR36852:SF1">
    <property type="entry name" value="PROTEIN GVPL 2"/>
    <property type="match status" value="1"/>
</dbReference>
<dbReference type="GO" id="GO:0031412">
    <property type="term" value="P:gas vesicle organization"/>
    <property type="evidence" value="ECO:0007669"/>
    <property type="project" value="InterPro"/>
</dbReference>